<feature type="disulfide bond" description="Redox-active" evidence="6">
    <location>
        <begin position="58"/>
        <end position="61"/>
    </location>
</feature>
<evidence type="ECO:0000313" key="10">
    <source>
        <dbReference type="Proteomes" id="UP000031637"/>
    </source>
</evidence>
<reference evidence="9 10" key="1">
    <citation type="journal article" date="2014" name="Syst. Appl. Microbiol.">
        <title>Complete genomes of freshwater sulfur oxidizers Sulfuricella denitrificans skB26 and Sulfuritalea hydrogenivorans sk43H: genetic insights into the sulfur oxidation pathway of betaproteobacteria.</title>
        <authorList>
            <person name="Watanabe T."/>
            <person name="Kojima H."/>
            <person name="Fukui M."/>
        </authorList>
    </citation>
    <scope>NUCLEOTIDE SEQUENCE [LARGE SCALE GENOMIC DNA]</scope>
    <source>
        <strain evidence="9">DSM22779</strain>
    </source>
</reference>
<evidence type="ECO:0000256" key="7">
    <source>
        <dbReference type="SAM" id="SignalP"/>
    </source>
</evidence>
<dbReference type="STRING" id="1223802.SUTH_00295"/>
<dbReference type="CDD" id="cd03019">
    <property type="entry name" value="DsbA_DsbA"/>
    <property type="match status" value="1"/>
</dbReference>
<dbReference type="AlphaFoldDB" id="W0SAS3"/>
<keyword evidence="4" id="KW-0676">Redox-active center</keyword>
<dbReference type="PANTHER" id="PTHR35891">
    <property type="entry name" value="THIOL:DISULFIDE INTERCHANGE PROTEIN DSBA"/>
    <property type="match status" value="1"/>
</dbReference>
<protein>
    <recommendedName>
        <fullName evidence="5">Thiol:disulfide interchange protein</fullName>
    </recommendedName>
</protein>
<dbReference type="InterPro" id="IPR036249">
    <property type="entry name" value="Thioredoxin-like_sf"/>
</dbReference>
<evidence type="ECO:0000259" key="8">
    <source>
        <dbReference type="Pfam" id="PF01323"/>
    </source>
</evidence>
<evidence type="ECO:0000256" key="5">
    <source>
        <dbReference type="PIRNR" id="PIRNR001488"/>
    </source>
</evidence>
<keyword evidence="10" id="KW-1185">Reference proteome</keyword>
<evidence type="ECO:0000256" key="4">
    <source>
        <dbReference type="ARBA" id="ARBA00023284"/>
    </source>
</evidence>
<keyword evidence="3 5" id="KW-1015">Disulfide bond</keyword>
<dbReference type="Proteomes" id="UP000031637">
    <property type="component" value="Chromosome"/>
</dbReference>
<comment type="subcellular location">
    <subcellularLocation>
        <location evidence="5">Periplasm</location>
    </subcellularLocation>
</comment>
<evidence type="ECO:0000256" key="6">
    <source>
        <dbReference type="PIRSR" id="PIRSR001488-1"/>
    </source>
</evidence>
<dbReference type="OrthoDB" id="9784896at2"/>
<dbReference type="PIRSF" id="PIRSF001488">
    <property type="entry name" value="Tdi_protein"/>
    <property type="match status" value="1"/>
</dbReference>
<dbReference type="PANTHER" id="PTHR35891:SF3">
    <property type="entry name" value="THIOL:DISULFIDE INTERCHANGE PROTEIN DSBL"/>
    <property type="match status" value="1"/>
</dbReference>
<dbReference type="InterPro" id="IPR001853">
    <property type="entry name" value="DSBA-like_thioredoxin_dom"/>
</dbReference>
<dbReference type="Pfam" id="PF01323">
    <property type="entry name" value="DSBA"/>
    <property type="match status" value="1"/>
</dbReference>
<sequence length="213" mass="24194">MRAWRRVLVAVLATLGLCVASGAGAAELLEGRDFRTINPPLATERDRIEVTEFFWYGCPHCFDFEPKLTAWVKKLPADVSFRRVPTIFPDNRWLPGARLYYTLEAMGQLEKMHIEVFHGMHSERRRLDNDKVLFEWIAGKGVDLKKFSEVWSSFGVQTRVFQARELTKASGLTGVPGVMVQGRYLALTTGSYDEMLANIDQLIARVRAEAGRK</sequence>
<dbReference type="GO" id="GO:0016491">
    <property type="term" value="F:oxidoreductase activity"/>
    <property type="evidence" value="ECO:0007669"/>
    <property type="project" value="InterPro"/>
</dbReference>
<dbReference type="SUPFAM" id="SSF52833">
    <property type="entry name" value="Thioredoxin-like"/>
    <property type="match status" value="1"/>
</dbReference>
<dbReference type="InterPro" id="IPR023205">
    <property type="entry name" value="DsbA/DsbL"/>
</dbReference>
<dbReference type="InterPro" id="IPR050824">
    <property type="entry name" value="Thiol_disulfide_DsbA"/>
</dbReference>
<dbReference type="HOGENOM" id="CLU_088255_1_0_4"/>
<evidence type="ECO:0000256" key="2">
    <source>
        <dbReference type="ARBA" id="ARBA00022729"/>
    </source>
</evidence>
<keyword evidence="2 7" id="KW-0732">Signal</keyword>
<dbReference type="InterPro" id="IPR017937">
    <property type="entry name" value="Thioredoxin_CS"/>
</dbReference>
<feature type="signal peptide" evidence="7">
    <location>
        <begin position="1"/>
        <end position="25"/>
    </location>
</feature>
<feature type="chain" id="PRO_5004796172" description="Thiol:disulfide interchange protein" evidence="7">
    <location>
        <begin position="26"/>
        <end position="213"/>
    </location>
</feature>
<comment type="similarity">
    <text evidence="1">Belongs to the thioredoxin family. DsbA subfamily.</text>
</comment>
<dbReference type="RefSeq" id="WP_041096523.1">
    <property type="nucleotide sequence ID" value="NZ_AP012547.1"/>
</dbReference>
<dbReference type="PROSITE" id="PS00194">
    <property type="entry name" value="THIOREDOXIN_1"/>
    <property type="match status" value="1"/>
</dbReference>
<proteinExistence type="inferred from homology"/>
<dbReference type="KEGG" id="shd:SUTH_00295"/>
<dbReference type="Gene3D" id="3.40.30.10">
    <property type="entry name" value="Glutaredoxin"/>
    <property type="match status" value="1"/>
</dbReference>
<dbReference type="EMBL" id="AP012547">
    <property type="protein sequence ID" value="BAO28111.1"/>
    <property type="molecule type" value="Genomic_DNA"/>
</dbReference>
<keyword evidence="5" id="KW-0574">Periplasm</keyword>
<name>W0SAS3_9PROT</name>
<accession>W0SAS3</accession>
<gene>
    <name evidence="9" type="ORF">SUTH_00295</name>
</gene>
<evidence type="ECO:0000256" key="3">
    <source>
        <dbReference type="ARBA" id="ARBA00023157"/>
    </source>
</evidence>
<organism evidence="9 10">
    <name type="scientific">Sulfuritalea hydrogenivorans sk43H</name>
    <dbReference type="NCBI Taxonomy" id="1223802"/>
    <lineage>
        <taxon>Bacteria</taxon>
        <taxon>Pseudomonadati</taxon>
        <taxon>Pseudomonadota</taxon>
        <taxon>Betaproteobacteria</taxon>
        <taxon>Nitrosomonadales</taxon>
        <taxon>Sterolibacteriaceae</taxon>
        <taxon>Sulfuritalea</taxon>
    </lineage>
</organism>
<feature type="domain" description="DSBA-like thioredoxin" evidence="8">
    <location>
        <begin position="95"/>
        <end position="187"/>
    </location>
</feature>
<evidence type="ECO:0000256" key="1">
    <source>
        <dbReference type="ARBA" id="ARBA00005791"/>
    </source>
</evidence>
<evidence type="ECO:0000313" key="9">
    <source>
        <dbReference type="EMBL" id="BAO28111.1"/>
    </source>
</evidence>
<dbReference type="GO" id="GO:0042597">
    <property type="term" value="C:periplasmic space"/>
    <property type="evidence" value="ECO:0007669"/>
    <property type="project" value="UniProtKB-SubCell"/>
</dbReference>